<dbReference type="GO" id="GO:0005634">
    <property type="term" value="C:nucleus"/>
    <property type="evidence" value="ECO:0007669"/>
    <property type="project" value="TreeGrafter"/>
</dbReference>
<feature type="domain" description="AAA+ ATPase" evidence="6">
    <location>
        <begin position="127"/>
        <end position="250"/>
    </location>
</feature>
<keyword evidence="4" id="KW-0067">ATP-binding</keyword>
<feature type="compositionally biased region" description="Basic and acidic residues" evidence="5">
    <location>
        <begin position="37"/>
        <end position="46"/>
    </location>
</feature>
<dbReference type="FunFam" id="1.20.272.10:FF:000001">
    <property type="entry name" value="Putative AAA family ATPase"/>
    <property type="match status" value="1"/>
</dbReference>
<dbReference type="InterPro" id="IPR003593">
    <property type="entry name" value="AAA+_ATPase"/>
</dbReference>
<keyword evidence="3" id="KW-0547">Nucleotide-binding</keyword>
<evidence type="ECO:0000313" key="7">
    <source>
        <dbReference type="EMBL" id="KAK7866728.1"/>
    </source>
</evidence>
<dbReference type="GO" id="GO:0008047">
    <property type="term" value="F:enzyme activator activity"/>
    <property type="evidence" value="ECO:0007669"/>
    <property type="project" value="TreeGrafter"/>
</dbReference>
<dbReference type="Pfam" id="PF16193">
    <property type="entry name" value="AAA_assoc_2"/>
    <property type="match status" value="1"/>
</dbReference>
<comment type="similarity">
    <text evidence="1">Belongs to the AAA ATPase family. RarA/MGS1/WRNIP1 subfamily.</text>
</comment>
<dbReference type="Pfam" id="PF05496">
    <property type="entry name" value="RuvB_N"/>
    <property type="match status" value="1"/>
</dbReference>
<dbReference type="GO" id="GO:0005524">
    <property type="term" value="F:ATP binding"/>
    <property type="evidence" value="ECO:0007669"/>
    <property type="project" value="UniProtKB-KW"/>
</dbReference>
<dbReference type="InterPro" id="IPR032423">
    <property type="entry name" value="AAA_assoc_2"/>
</dbReference>
<dbReference type="InterPro" id="IPR051314">
    <property type="entry name" value="AAA_ATPase_RarA/MGS1/WRNIP1"/>
</dbReference>
<feature type="region of interest" description="Disordered" evidence="5">
    <location>
        <begin position="37"/>
        <end position="69"/>
    </location>
</feature>
<evidence type="ECO:0000259" key="6">
    <source>
        <dbReference type="SMART" id="SM00382"/>
    </source>
</evidence>
<dbReference type="GO" id="GO:0003677">
    <property type="term" value="F:DNA binding"/>
    <property type="evidence" value="ECO:0007669"/>
    <property type="project" value="InterPro"/>
</dbReference>
<sequence>MSSVDKSCSCPVCFKVFTDREIEDHVNRCLFLNSEKEGSPTNKRYDNFPSPRTKRQKIPQPSTSNFEIHSDQHEVASTVGRPDSGQNTDNNIPLAERMRPKDLSSFVGQEHILGHAKALRTLLEKSDVPNMILWGPPGCGKTSLAHIIANQCKQNSNRYRFAKLSATMDGIDKVKEVVKIAKNELTSFKRRTLLFVDEIHRFNKLQQDVFLPHVESGVITLVGATTENPSFSLNNALLSRCCVYVMKKLETEDIMKIIQRALTVIGVAVAKAGKKEHRVDPLSWAVMDDQSILWMAELCDGDARIALNSVQLAHNILRQRKEENPGIVSLSLDEVKDCIKRSHILYDKKGDEHYTIISALHKSIRASDDNAALYWLTRMLAGGEDPIFIARRLVRAAGEDIGLADPSALPLAVSTMHGCQLLGMPECDVLLAECAVYLARAPKSTEVYKALGRAKSLINEQKGAQPAVPLHLRNAPTRLMKDLGYAKGYNMLHKDESNLQYMPEGLEDVNFF</sequence>
<proteinExistence type="inferred from homology"/>
<dbReference type="InterPro" id="IPR008824">
    <property type="entry name" value="RuvB-like_N"/>
</dbReference>
<evidence type="ECO:0000313" key="8">
    <source>
        <dbReference type="Proteomes" id="UP001378592"/>
    </source>
</evidence>
<name>A0AAN9Z3F5_9ORTH</name>
<evidence type="ECO:0000256" key="5">
    <source>
        <dbReference type="SAM" id="MobiDB-lite"/>
    </source>
</evidence>
<evidence type="ECO:0000256" key="1">
    <source>
        <dbReference type="ARBA" id="ARBA00008959"/>
    </source>
</evidence>
<dbReference type="Gene3D" id="1.10.3710.10">
    <property type="entry name" value="DNA polymerase III clamp loader subunits, C-terminal domain"/>
    <property type="match status" value="1"/>
</dbReference>
<dbReference type="Gene3D" id="1.10.8.60">
    <property type="match status" value="1"/>
</dbReference>
<dbReference type="Gene3D" id="1.20.272.10">
    <property type="match status" value="1"/>
</dbReference>
<keyword evidence="2" id="KW-0235">DNA replication</keyword>
<dbReference type="SUPFAM" id="SSF48019">
    <property type="entry name" value="post-AAA+ oligomerization domain-like"/>
    <property type="match status" value="1"/>
</dbReference>
<protein>
    <recommendedName>
        <fullName evidence="6">AAA+ ATPase domain-containing protein</fullName>
    </recommendedName>
</protein>
<dbReference type="AlphaFoldDB" id="A0AAN9Z3F5"/>
<dbReference type="GO" id="GO:0017116">
    <property type="term" value="F:single-stranded DNA helicase activity"/>
    <property type="evidence" value="ECO:0007669"/>
    <property type="project" value="TreeGrafter"/>
</dbReference>
<keyword evidence="8" id="KW-1185">Reference proteome</keyword>
<dbReference type="PANTHER" id="PTHR13779:SF7">
    <property type="entry name" value="ATPASE WRNIP1"/>
    <property type="match status" value="1"/>
</dbReference>
<dbReference type="InterPro" id="IPR008921">
    <property type="entry name" value="DNA_pol3_clamp-load_cplx_C"/>
</dbReference>
<dbReference type="GO" id="GO:0000731">
    <property type="term" value="P:DNA synthesis involved in DNA repair"/>
    <property type="evidence" value="ECO:0007669"/>
    <property type="project" value="TreeGrafter"/>
</dbReference>
<dbReference type="InterPro" id="IPR021886">
    <property type="entry name" value="MgsA_C"/>
</dbReference>
<dbReference type="Pfam" id="PF12002">
    <property type="entry name" value="MgsA_C"/>
    <property type="match status" value="1"/>
</dbReference>
<reference evidence="7 8" key="1">
    <citation type="submission" date="2024-03" db="EMBL/GenBank/DDBJ databases">
        <title>The genome assembly and annotation of the cricket Gryllus longicercus Weissman &amp; Gray.</title>
        <authorList>
            <person name="Szrajer S."/>
            <person name="Gray D."/>
            <person name="Ylla G."/>
        </authorList>
    </citation>
    <scope>NUCLEOTIDE SEQUENCE [LARGE SCALE GENOMIC DNA]</scope>
    <source>
        <strain evidence="7">DAG 2021-001</strain>
        <tissue evidence="7">Whole body minus gut</tissue>
    </source>
</reference>
<accession>A0AAN9Z3F5</accession>
<dbReference type="InterPro" id="IPR027417">
    <property type="entry name" value="P-loop_NTPase"/>
</dbReference>
<gene>
    <name evidence="7" type="ORF">R5R35_003149</name>
</gene>
<evidence type="ECO:0000256" key="2">
    <source>
        <dbReference type="ARBA" id="ARBA00022705"/>
    </source>
</evidence>
<organism evidence="7 8">
    <name type="scientific">Gryllus longicercus</name>
    <dbReference type="NCBI Taxonomy" id="2509291"/>
    <lineage>
        <taxon>Eukaryota</taxon>
        <taxon>Metazoa</taxon>
        <taxon>Ecdysozoa</taxon>
        <taxon>Arthropoda</taxon>
        <taxon>Hexapoda</taxon>
        <taxon>Insecta</taxon>
        <taxon>Pterygota</taxon>
        <taxon>Neoptera</taxon>
        <taxon>Polyneoptera</taxon>
        <taxon>Orthoptera</taxon>
        <taxon>Ensifera</taxon>
        <taxon>Gryllidea</taxon>
        <taxon>Grylloidea</taxon>
        <taxon>Gryllidae</taxon>
        <taxon>Gryllinae</taxon>
        <taxon>Gryllus</taxon>
    </lineage>
</organism>
<dbReference type="PANTHER" id="PTHR13779">
    <property type="entry name" value="WERNER HELICASE-INTERACTING PROTEIN 1 FAMILY MEMBER"/>
    <property type="match status" value="1"/>
</dbReference>
<evidence type="ECO:0000256" key="3">
    <source>
        <dbReference type="ARBA" id="ARBA00022741"/>
    </source>
</evidence>
<dbReference type="EMBL" id="JAZDUA010000138">
    <property type="protein sequence ID" value="KAK7866728.1"/>
    <property type="molecule type" value="Genomic_DNA"/>
</dbReference>
<dbReference type="GO" id="GO:0009378">
    <property type="term" value="F:four-way junction helicase activity"/>
    <property type="evidence" value="ECO:0007669"/>
    <property type="project" value="InterPro"/>
</dbReference>
<dbReference type="GO" id="GO:0006261">
    <property type="term" value="P:DNA-templated DNA replication"/>
    <property type="evidence" value="ECO:0007669"/>
    <property type="project" value="TreeGrafter"/>
</dbReference>
<evidence type="ECO:0000256" key="4">
    <source>
        <dbReference type="ARBA" id="ARBA00022840"/>
    </source>
</evidence>
<dbReference type="Proteomes" id="UP001378592">
    <property type="component" value="Unassembled WGS sequence"/>
</dbReference>
<dbReference type="SUPFAM" id="SSF52540">
    <property type="entry name" value="P-loop containing nucleoside triphosphate hydrolases"/>
    <property type="match status" value="1"/>
</dbReference>
<dbReference type="CDD" id="cd18139">
    <property type="entry name" value="HLD_clamp_RarA"/>
    <property type="match status" value="1"/>
</dbReference>
<dbReference type="FunFam" id="3.40.50.300:FF:000137">
    <property type="entry name" value="Replication-associated recombination protein A"/>
    <property type="match status" value="1"/>
</dbReference>
<dbReference type="GO" id="GO:0006310">
    <property type="term" value="P:DNA recombination"/>
    <property type="evidence" value="ECO:0007669"/>
    <property type="project" value="InterPro"/>
</dbReference>
<dbReference type="CDD" id="cd00009">
    <property type="entry name" value="AAA"/>
    <property type="match status" value="1"/>
</dbReference>
<comment type="caution">
    <text evidence="7">The sequence shown here is derived from an EMBL/GenBank/DDBJ whole genome shotgun (WGS) entry which is preliminary data.</text>
</comment>
<dbReference type="Gene3D" id="3.40.50.300">
    <property type="entry name" value="P-loop containing nucleotide triphosphate hydrolases"/>
    <property type="match status" value="1"/>
</dbReference>
<dbReference type="SMART" id="SM00382">
    <property type="entry name" value="AAA"/>
    <property type="match status" value="1"/>
</dbReference>